<evidence type="ECO:0000256" key="11">
    <source>
        <dbReference type="SAM" id="Phobius"/>
    </source>
</evidence>
<evidence type="ECO:0000256" key="2">
    <source>
        <dbReference type="ARBA" id="ARBA00004370"/>
    </source>
</evidence>
<evidence type="ECO:0000256" key="9">
    <source>
        <dbReference type="ARBA" id="ARBA00023012"/>
    </source>
</evidence>
<evidence type="ECO:0000256" key="7">
    <source>
        <dbReference type="ARBA" id="ARBA00022777"/>
    </source>
</evidence>
<evidence type="ECO:0000256" key="8">
    <source>
        <dbReference type="ARBA" id="ARBA00022989"/>
    </source>
</evidence>
<reference evidence="14 15" key="1">
    <citation type="submission" date="2019-05" db="EMBL/GenBank/DDBJ databases">
        <title>Pseudomonas sp. SC006 isolated from lettuce that can produce HBGAs.</title>
        <authorList>
            <person name="Wang D."/>
            <person name="Liao N."/>
            <person name="Liu D."/>
            <person name="Zhang Z."/>
            <person name="Zou S."/>
        </authorList>
    </citation>
    <scope>NUCLEOTIDE SEQUENCE [LARGE SCALE GENOMIC DNA]</scope>
    <source>
        <strain evidence="14 15">SC006</strain>
    </source>
</reference>
<keyword evidence="5" id="KW-0808">Transferase</keyword>
<dbReference type="SUPFAM" id="SSF47384">
    <property type="entry name" value="Homodimeric domain of signal transducing histidine kinase"/>
    <property type="match status" value="1"/>
</dbReference>
<dbReference type="AlphaFoldDB" id="A0A5R8ZG70"/>
<keyword evidence="15" id="KW-1185">Reference proteome</keyword>
<dbReference type="SUPFAM" id="SSF55874">
    <property type="entry name" value="ATPase domain of HSP90 chaperone/DNA topoisomerase II/histidine kinase"/>
    <property type="match status" value="1"/>
</dbReference>
<evidence type="ECO:0000256" key="6">
    <source>
        <dbReference type="ARBA" id="ARBA00022692"/>
    </source>
</evidence>
<comment type="subcellular location">
    <subcellularLocation>
        <location evidence="2">Membrane</location>
    </subcellularLocation>
</comment>
<evidence type="ECO:0000313" key="14">
    <source>
        <dbReference type="EMBL" id="TLP64763.1"/>
    </source>
</evidence>
<dbReference type="RefSeq" id="WP_138217402.1">
    <property type="nucleotide sequence ID" value="NZ_VAUO01000001.1"/>
</dbReference>
<evidence type="ECO:0000256" key="3">
    <source>
        <dbReference type="ARBA" id="ARBA00012438"/>
    </source>
</evidence>
<feature type="domain" description="HAMP" evidence="13">
    <location>
        <begin position="189"/>
        <end position="242"/>
    </location>
</feature>
<dbReference type="Gene3D" id="1.10.287.130">
    <property type="match status" value="1"/>
</dbReference>
<gene>
    <name evidence="14" type="ORF">FEM01_00870</name>
</gene>
<feature type="transmembrane region" description="Helical" evidence="11">
    <location>
        <begin position="20"/>
        <end position="43"/>
    </location>
</feature>
<dbReference type="EMBL" id="VAUO01000001">
    <property type="protein sequence ID" value="TLP64763.1"/>
    <property type="molecule type" value="Genomic_DNA"/>
</dbReference>
<dbReference type="Pfam" id="PF00672">
    <property type="entry name" value="HAMP"/>
    <property type="match status" value="1"/>
</dbReference>
<evidence type="ECO:0000313" key="15">
    <source>
        <dbReference type="Proteomes" id="UP000309819"/>
    </source>
</evidence>
<dbReference type="CDD" id="cd00082">
    <property type="entry name" value="HisKA"/>
    <property type="match status" value="1"/>
</dbReference>
<organism evidence="14 15">
    <name type="scientific">Pseudomonas mosselii</name>
    <dbReference type="NCBI Taxonomy" id="78327"/>
    <lineage>
        <taxon>Bacteria</taxon>
        <taxon>Pseudomonadati</taxon>
        <taxon>Pseudomonadota</taxon>
        <taxon>Gammaproteobacteria</taxon>
        <taxon>Pseudomonadales</taxon>
        <taxon>Pseudomonadaceae</taxon>
        <taxon>Pseudomonas</taxon>
    </lineage>
</organism>
<dbReference type="OrthoDB" id="9804645at2"/>
<evidence type="ECO:0000256" key="4">
    <source>
        <dbReference type="ARBA" id="ARBA00022553"/>
    </source>
</evidence>
<dbReference type="CDD" id="cd00075">
    <property type="entry name" value="HATPase"/>
    <property type="match status" value="1"/>
</dbReference>
<dbReference type="GO" id="GO:0000155">
    <property type="term" value="F:phosphorelay sensor kinase activity"/>
    <property type="evidence" value="ECO:0007669"/>
    <property type="project" value="InterPro"/>
</dbReference>
<dbReference type="Proteomes" id="UP000309819">
    <property type="component" value="Unassembled WGS sequence"/>
</dbReference>
<feature type="transmembrane region" description="Helical" evidence="11">
    <location>
        <begin position="164"/>
        <end position="187"/>
    </location>
</feature>
<dbReference type="InterPro" id="IPR003660">
    <property type="entry name" value="HAMP_dom"/>
</dbReference>
<dbReference type="InterPro" id="IPR003661">
    <property type="entry name" value="HisK_dim/P_dom"/>
</dbReference>
<evidence type="ECO:0000256" key="10">
    <source>
        <dbReference type="ARBA" id="ARBA00023136"/>
    </source>
</evidence>
<dbReference type="PANTHER" id="PTHR45436">
    <property type="entry name" value="SENSOR HISTIDINE KINASE YKOH"/>
    <property type="match status" value="1"/>
</dbReference>
<dbReference type="InterPro" id="IPR004358">
    <property type="entry name" value="Sig_transdc_His_kin-like_C"/>
</dbReference>
<comment type="caution">
    <text evidence="14">The sequence shown here is derived from an EMBL/GenBank/DDBJ whole genome shotgun (WGS) entry which is preliminary data.</text>
</comment>
<evidence type="ECO:0000259" key="13">
    <source>
        <dbReference type="PROSITE" id="PS50885"/>
    </source>
</evidence>
<dbReference type="GO" id="GO:0005886">
    <property type="term" value="C:plasma membrane"/>
    <property type="evidence" value="ECO:0007669"/>
    <property type="project" value="TreeGrafter"/>
</dbReference>
<feature type="domain" description="Histidine kinase" evidence="12">
    <location>
        <begin position="250"/>
        <end position="463"/>
    </location>
</feature>
<accession>A0A5R8ZG70</accession>
<name>A0A5R8ZG70_9PSED</name>
<dbReference type="EC" id="2.7.13.3" evidence="3"/>
<dbReference type="InterPro" id="IPR003594">
    <property type="entry name" value="HATPase_dom"/>
</dbReference>
<dbReference type="Gene3D" id="3.30.565.10">
    <property type="entry name" value="Histidine kinase-like ATPase, C-terminal domain"/>
    <property type="match status" value="1"/>
</dbReference>
<evidence type="ECO:0000256" key="1">
    <source>
        <dbReference type="ARBA" id="ARBA00000085"/>
    </source>
</evidence>
<dbReference type="Pfam" id="PF02518">
    <property type="entry name" value="HATPase_c"/>
    <property type="match status" value="1"/>
</dbReference>
<keyword evidence="8 11" id="KW-1133">Transmembrane helix</keyword>
<sequence>MSLVNAYSLRQLLGTSNFRQASTIAFVCLLISLISIICSNHLLEVVTRSHVREMILNDVRAQQLHGSLRSTTQVVTALQQREPTEARKEHLPTVVDAQGRLRYGNAWLVPQFDCTSGCLGNWRHAVVPAANGPAEILGLLVPLADGGSYFSAYNLRPMLERTRIIPLMTGATMLLVLLLILLTSLPFSRRNLERINHIRDTLARYASGDHGSRVACHNDGDEFDQLGSEVNHSLQRIDRLMEEVKNITSHIAHELRTPLTRLQARLLDVAEQLQDEPARAELMQAVSDSERIQSLFRAVMRIGEVETGRCAHQFESHAAHALLQDIAEYYQPLAEERDCLLVVQCSAQCRVYGDRALLFQALANLVDNALKYAPRGSPVTLRGEQVRNRSRLSVADRGRGIPNALNDRAMARFQRLDTSGDIPGNGLGLTLTRAICDLHGGQLLLVDNQPGLCATLEIKAPAD</sequence>
<dbReference type="InterPro" id="IPR036890">
    <property type="entry name" value="HATPase_C_sf"/>
</dbReference>
<dbReference type="InterPro" id="IPR050428">
    <property type="entry name" value="TCS_sensor_his_kinase"/>
</dbReference>
<evidence type="ECO:0000256" key="5">
    <source>
        <dbReference type="ARBA" id="ARBA00022679"/>
    </source>
</evidence>
<proteinExistence type="predicted"/>
<keyword evidence="4" id="KW-0597">Phosphoprotein</keyword>
<keyword evidence="9" id="KW-0902">Two-component regulatory system</keyword>
<comment type="catalytic activity">
    <reaction evidence="1">
        <text>ATP + protein L-histidine = ADP + protein N-phospho-L-histidine.</text>
        <dbReference type="EC" id="2.7.13.3"/>
    </reaction>
</comment>
<keyword evidence="7 14" id="KW-0418">Kinase</keyword>
<keyword evidence="6 11" id="KW-0812">Transmembrane</keyword>
<dbReference type="PRINTS" id="PR00344">
    <property type="entry name" value="BCTRLSENSOR"/>
</dbReference>
<evidence type="ECO:0000259" key="12">
    <source>
        <dbReference type="PROSITE" id="PS50109"/>
    </source>
</evidence>
<dbReference type="InterPro" id="IPR036097">
    <property type="entry name" value="HisK_dim/P_sf"/>
</dbReference>
<protein>
    <recommendedName>
        <fullName evidence="3">histidine kinase</fullName>
        <ecNumber evidence="3">2.7.13.3</ecNumber>
    </recommendedName>
</protein>
<dbReference type="PROSITE" id="PS50885">
    <property type="entry name" value="HAMP"/>
    <property type="match status" value="1"/>
</dbReference>
<dbReference type="PROSITE" id="PS50109">
    <property type="entry name" value="HIS_KIN"/>
    <property type="match status" value="1"/>
</dbReference>
<keyword evidence="10 11" id="KW-0472">Membrane</keyword>
<dbReference type="InterPro" id="IPR005467">
    <property type="entry name" value="His_kinase_dom"/>
</dbReference>
<dbReference type="PANTHER" id="PTHR45436:SF8">
    <property type="entry name" value="HISTIDINE KINASE"/>
    <property type="match status" value="1"/>
</dbReference>
<dbReference type="SMART" id="SM00387">
    <property type="entry name" value="HATPase_c"/>
    <property type="match status" value="1"/>
</dbReference>